<dbReference type="PROSITE" id="PS50887">
    <property type="entry name" value="GGDEF"/>
    <property type="match status" value="1"/>
</dbReference>
<keyword evidence="7" id="KW-1185">Reference proteome</keyword>
<keyword evidence="4" id="KW-1133">Transmembrane helix</keyword>
<organism evidence="6 7">
    <name type="scientific">Alcanivorax profundi</name>
    <dbReference type="NCBI Taxonomy" id="2338368"/>
    <lineage>
        <taxon>Bacteria</taxon>
        <taxon>Pseudomonadati</taxon>
        <taxon>Pseudomonadota</taxon>
        <taxon>Gammaproteobacteria</taxon>
        <taxon>Oceanospirillales</taxon>
        <taxon>Alcanivoracaceae</taxon>
        <taxon>Alcanivorax</taxon>
    </lineage>
</organism>
<dbReference type="InterPro" id="IPR050469">
    <property type="entry name" value="Diguanylate_Cyclase"/>
</dbReference>
<evidence type="ECO:0000256" key="3">
    <source>
        <dbReference type="ARBA" id="ARBA00034247"/>
    </source>
</evidence>
<dbReference type="SMART" id="SM00267">
    <property type="entry name" value="GGDEF"/>
    <property type="match status" value="1"/>
</dbReference>
<feature type="transmembrane region" description="Helical" evidence="4">
    <location>
        <begin position="96"/>
        <end position="116"/>
    </location>
</feature>
<feature type="transmembrane region" description="Helical" evidence="4">
    <location>
        <begin position="147"/>
        <end position="166"/>
    </location>
</feature>
<dbReference type="EC" id="2.7.7.65" evidence="2"/>
<dbReference type="InterPro" id="IPR000160">
    <property type="entry name" value="GGDEF_dom"/>
</dbReference>
<evidence type="ECO:0000259" key="5">
    <source>
        <dbReference type="PROSITE" id="PS50887"/>
    </source>
</evidence>
<dbReference type="Gene3D" id="3.30.70.270">
    <property type="match status" value="1"/>
</dbReference>
<evidence type="ECO:0000256" key="2">
    <source>
        <dbReference type="ARBA" id="ARBA00012528"/>
    </source>
</evidence>
<dbReference type="AlphaFoldDB" id="A0A418XYR5"/>
<sequence>MKIMTDPPAPRSRLLKLLDWSDRDKCLLLSVLLWGYMFFICVWHQVTVHLTEFGRNYVSSQGTAMLNSVVLINLLGWALLLAWGGWLRHGNRHSRIYPNVFLSFFSVGFVLLGWVFGLYSPMTGMVLMGSPLVGFILFGFTRVAWNFAFTVCVVLLLAWLSVSGYVEHAIYFARDPVSKQHLSYYWIASTVAFMVPFITSVITLVALLLGRWVHREKQIRDQALHDPLTGLSNRRELFAQLAHELARGRRSGQSLTLCVMDLDHFKRINDSHGHGVGDQVLVQVSEILRACLRETDLIGRIGGEEFVLALPETGAAGAATVLERCRETIASSPVPLESGDFLTVTASFGAVLWLPGHPANHALTDTQLLSRADEALYLAKGAGRNRVMFWSQEEEGAAAFP</sequence>
<feature type="domain" description="GGDEF" evidence="5">
    <location>
        <begin position="253"/>
        <end position="392"/>
    </location>
</feature>
<dbReference type="PANTHER" id="PTHR45138">
    <property type="entry name" value="REGULATORY COMPONENTS OF SENSORY TRANSDUCTION SYSTEM"/>
    <property type="match status" value="1"/>
</dbReference>
<comment type="cofactor">
    <cofactor evidence="1">
        <name>Mg(2+)</name>
        <dbReference type="ChEBI" id="CHEBI:18420"/>
    </cofactor>
</comment>
<comment type="catalytic activity">
    <reaction evidence="3">
        <text>2 GTP = 3',3'-c-di-GMP + 2 diphosphate</text>
        <dbReference type="Rhea" id="RHEA:24898"/>
        <dbReference type="ChEBI" id="CHEBI:33019"/>
        <dbReference type="ChEBI" id="CHEBI:37565"/>
        <dbReference type="ChEBI" id="CHEBI:58805"/>
        <dbReference type="EC" id="2.7.7.65"/>
    </reaction>
</comment>
<dbReference type="CDD" id="cd01949">
    <property type="entry name" value="GGDEF"/>
    <property type="match status" value="1"/>
</dbReference>
<dbReference type="NCBIfam" id="TIGR00254">
    <property type="entry name" value="GGDEF"/>
    <property type="match status" value="1"/>
</dbReference>
<dbReference type="PANTHER" id="PTHR45138:SF9">
    <property type="entry name" value="DIGUANYLATE CYCLASE DGCM-RELATED"/>
    <property type="match status" value="1"/>
</dbReference>
<reference evidence="6 7" key="1">
    <citation type="submission" date="2018-09" db="EMBL/GenBank/DDBJ databases">
        <title>Alcanivorax profundi sp. nov., isolated from 1000 m-depth seawater of the Mariana Trench.</title>
        <authorList>
            <person name="Liu J."/>
        </authorList>
    </citation>
    <scope>NUCLEOTIDE SEQUENCE [LARGE SCALE GENOMIC DNA]</scope>
    <source>
        <strain evidence="6 7">MTEO17</strain>
    </source>
</reference>
<dbReference type="Pfam" id="PF00990">
    <property type="entry name" value="GGDEF"/>
    <property type="match status" value="1"/>
</dbReference>
<feature type="transmembrane region" description="Helical" evidence="4">
    <location>
        <begin position="26"/>
        <end position="46"/>
    </location>
</feature>
<evidence type="ECO:0000313" key="7">
    <source>
        <dbReference type="Proteomes" id="UP000283734"/>
    </source>
</evidence>
<dbReference type="InterPro" id="IPR029787">
    <property type="entry name" value="Nucleotide_cyclase"/>
</dbReference>
<evidence type="ECO:0000313" key="6">
    <source>
        <dbReference type="EMBL" id="RJG18168.1"/>
    </source>
</evidence>
<accession>A0A418XYR5</accession>
<feature type="transmembrane region" description="Helical" evidence="4">
    <location>
        <begin position="186"/>
        <end position="210"/>
    </location>
</feature>
<dbReference type="InterPro" id="IPR043128">
    <property type="entry name" value="Rev_trsase/Diguanyl_cyclase"/>
</dbReference>
<feature type="transmembrane region" description="Helical" evidence="4">
    <location>
        <begin position="122"/>
        <end position="140"/>
    </location>
</feature>
<keyword evidence="4" id="KW-0472">Membrane</keyword>
<dbReference type="GO" id="GO:0052621">
    <property type="term" value="F:diguanylate cyclase activity"/>
    <property type="evidence" value="ECO:0007669"/>
    <property type="project" value="UniProtKB-EC"/>
</dbReference>
<dbReference type="Proteomes" id="UP000283734">
    <property type="component" value="Unassembled WGS sequence"/>
</dbReference>
<protein>
    <recommendedName>
        <fullName evidence="2">diguanylate cyclase</fullName>
        <ecNumber evidence="2">2.7.7.65</ecNumber>
    </recommendedName>
</protein>
<comment type="caution">
    <text evidence="6">The sequence shown here is derived from an EMBL/GenBank/DDBJ whole genome shotgun (WGS) entry which is preliminary data.</text>
</comment>
<feature type="transmembrane region" description="Helical" evidence="4">
    <location>
        <begin position="66"/>
        <end position="84"/>
    </location>
</feature>
<evidence type="ECO:0000256" key="4">
    <source>
        <dbReference type="SAM" id="Phobius"/>
    </source>
</evidence>
<name>A0A418XYR5_9GAMM</name>
<keyword evidence="4" id="KW-0812">Transmembrane</keyword>
<dbReference type="SUPFAM" id="SSF55073">
    <property type="entry name" value="Nucleotide cyclase"/>
    <property type="match status" value="1"/>
</dbReference>
<dbReference type="FunFam" id="3.30.70.270:FF:000001">
    <property type="entry name" value="Diguanylate cyclase domain protein"/>
    <property type="match status" value="1"/>
</dbReference>
<proteinExistence type="predicted"/>
<evidence type="ECO:0000256" key="1">
    <source>
        <dbReference type="ARBA" id="ARBA00001946"/>
    </source>
</evidence>
<dbReference type="EMBL" id="QYYA01000002">
    <property type="protein sequence ID" value="RJG18168.1"/>
    <property type="molecule type" value="Genomic_DNA"/>
</dbReference>
<gene>
    <name evidence="6" type="ORF">D4A39_06710</name>
</gene>